<dbReference type="GO" id="GO:0005634">
    <property type="term" value="C:nucleus"/>
    <property type="evidence" value="ECO:0007669"/>
    <property type="project" value="UniProtKB-SubCell"/>
</dbReference>
<dbReference type="OrthoDB" id="10028342at2759"/>
<dbReference type="STRING" id="103827.A0A0N5D387"/>
<keyword evidence="10" id="KW-1185">Reference proteome</keyword>
<dbReference type="Gene3D" id="1.10.10.60">
    <property type="entry name" value="Homeodomain-like"/>
    <property type="match status" value="2"/>
</dbReference>
<keyword evidence="4" id="KW-0804">Transcription</keyword>
<reference evidence="9 10" key="2">
    <citation type="submission" date="2018-11" db="EMBL/GenBank/DDBJ databases">
        <authorList>
            <consortium name="Pathogen Informatics"/>
        </authorList>
    </citation>
    <scope>NUCLEOTIDE SEQUENCE [LARGE SCALE GENOMIC DNA]</scope>
</reference>
<dbReference type="InterPro" id="IPR007889">
    <property type="entry name" value="HTH_Psq"/>
</dbReference>
<dbReference type="GO" id="GO:0006357">
    <property type="term" value="P:regulation of transcription by RNA polymerase II"/>
    <property type="evidence" value="ECO:0007669"/>
    <property type="project" value="TreeGrafter"/>
</dbReference>
<evidence type="ECO:0000313" key="11">
    <source>
        <dbReference type="WBParaSite" id="TCLT_0000738501-mRNA-1"/>
    </source>
</evidence>
<dbReference type="GO" id="GO:0003677">
    <property type="term" value="F:DNA binding"/>
    <property type="evidence" value="ECO:0007669"/>
    <property type="project" value="UniProtKB-UniRule"/>
</dbReference>
<evidence type="ECO:0000256" key="3">
    <source>
        <dbReference type="ARBA" id="ARBA00023125"/>
    </source>
</evidence>
<dbReference type="Pfam" id="PF05225">
    <property type="entry name" value="HTH_psq"/>
    <property type="match status" value="2"/>
</dbReference>
<evidence type="ECO:0000256" key="7">
    <source>
        <dbReference type="SAM" id="MobiDB-lite"/>
    </source>
</evidence>
<protein>
    <submittedName>
        <fullName evidence="11">HTH psq-type domain-containing protein</fullName>
    </submittedName>
</protein>
<dbReference type="InterPro" id="IPR009057">
    <property type="entry name" value="Homeodomain-like_sf"/>
</dbReference>
<evidence type="ECO:0000313" key="9">
    <source>
        <dbReference type="EMBL" id="VDN04823.1"/>
    </source>
</evidence>
<dbReference type="OMA" id="GQYRKYK"/>
<evidence type="ECO:0000256" key="6">
    <source>
        <dbReference type="PROSITE-ProRule" id="PRU00320"/>
    </source>
</evidence>
<dbReference type="PANTHER" id="PTHR21545:SF13">
    <property type="entry name" value="ECDYSONE-INDUCED PROTEIN 93F, ISOFORM C"/>
    <property type="match status" value="1"/>
</dbReference>
<dbReference type="Proteomes" id="UP000276776">
    <property type="component" value="Unassembled WGS sequence"/>
</dbReference>
<gene>
    <name evidence="9" type="ORF">TCLT_LOCUS7374</name>
</gene>
<organism evidence="11">
    <name type="scientific">Thelazia callipaeda</name>
    <name type="common">Oriental eyeworm</name>
    <name type="synonym">Parasitic nematode</name>
    <dbReference type="NCBI Taxonomy" id="103827"/>
    <lineage>
        <taxon>Eukaryota</taxon>
        <taxon>Metazoa</taxon>
        <taxon>Ecdysozoa</taxon>
        <taxon>Nematoda</taxon>
        <taxon>Chromadorea</taxon>
        <taxon>Rhabditida</taxon>
        <taxon>Spirurina</taxon>
        <taxon>Spiruromorpha</taxon>
        <taxon>Thelazioidea</taxon>
        <taxon>Thelaziidae</taxon>
        <taxon>Thelazia</taxon>
    </lineage>
</organism>
<sequence length="648" mass="73182">MKEREREKNESFGWERRKSLNFYVSTFIAETIRKVAGFEQVSTRYSSRNSECQSIVDIISTAFTAGILLLYFTEHDCNTTAQDWSPSEKCPFCDGLRVSTFDSLEEDSIRMETENESTVNGIDHDCSSQARIEQDRTNGFVENTTHLESSSVPQSCLPYIHPFPNLYTPTVFPIVTPFVPIPEIANQLYCQSLLHWSASGLLLQQINSQHLAENLRSPVNEQYHQALKANSLKHGKENSESETNHFLRPLVSDTSNEGKRVAHVTSKNDLSNIYLGIEKSSSFMNCESLSERLTFKEENSDNGTMQDDQPLDLSSRCALQVANQCVMSSSIQNYQDDKRSLPAITNNSSNTLSIDEETDSMADNARNAVEVTMINSTISKRSYSQADLDAAVRDIRYGRLGTRRASVVYGIPRSTLRNKIYKLEAAEDQHADGTCRKKKRVNSISPGITLTPNNLRIFPITAVSPSNNINDDPTEITIPSRKELILMDNTSMSNFVHEIGSSNRPHYTKQEPIIVNDQQTMENKKSLWSPFAIQSISDPKSIQHEDKKVIGSPVHSTGSQSDWKRSRPKRGQYRKYKKDALDEAVRSVRRGEMSVHRAGSFYGVPHSTLEYKVKERNLMRTKHKKATAGNAFEAKNSGKGMQYFHLII</sequence>
<dbReference type="PANTHER" id="PTHR21545">
    <property type="entry name" value="TRANSCRIPTION FACTOR MLR1/2"/>
    <property type="match status" value="1"/>
</dbReference>
<evidence type="ECO:0000256" key="1">
    <source>
        <dbReference type="ARBA" id="ARBA00004123"/>
    </source>
</evidence>
<proteinExistence type="predicted"/>
<evidence type="ECO:0000256" key="5">
    <source>
        <dbReference type="ARBA" id="ARBA00023242"/>
    </source>
</evidence>
<accession>A0A0N5D387</accession>
<dbReference type="FunFam" id="1.10.10.60:FF:000019">
    <property type="entry name" value="Ligand-dependent corepressor isoform 1"/>
    <property type="match status" value="1"/>
</dbReference>
<keyword evidence="3 6" id="KW-0238">DNA-binding</keyword>
<keyword evidence="5 6" id="KW-0539">Nucleus</keyword>
<dbReference type="PROSITE" id="PS50960">
    <property type="entry name" value="HTH_PSQ"/>
    <property type="match status" value="1"/>
</dbReference>
<dbReference type="SUPFAM" id="SSF46689">
    <property type="entry name" value="Homeodomain-like"/>
    <property type="match status" value="2"/>
</dbReference>
<evidence type="ECO:0000256" key="4">
    <source>
        <dbReference type="ARBA" id="ARBA00023163"/>
    </source>
</evidence>
<reference evidence="11" key="1">
    <citation type="submission" date="2017-02" db="UniProtKB">
        <authorList>
            <consortium name="WormBaseParasite"/>
        </authorList>
    </citation>
    <scope>IDENTIFICATION</scope>
</reference>
<name>A0A0N5D387_THECL</name>
<dbReference type="AlphaFoldDB" id="A0A0N5D387"/>
<evidence type="ECO:0000313" key="10">
    <source>
        <dbReference type="Proteomes" id="UP000276776"/>
    </source>
</evidence>
<evidence type="ECO:0000256" key="2">
    <source>
        <dbReference type="ARBA" id="ARBA00023015"/>
    </source>
</evidence>
<keyword evidence="2" id="KW-0805">Transcription regulation</keyword>
<feature type="domain" description="HTH psq-type" evidence="8">
    <location>
        <begin position="567"/>
        <end position="619"/>
    </location>
</feature>
<dbReference type="EMBL" id="UYYF01004501">
    <property type="protein sequence ID" value="VDN04823.1"/>
    <property type="molecule type" value="Genomic_DNA"/>
</dbReference>
<dbReference type="WBParaSite" id="TCLT_0000738501-mRNA-1">
    <property type="protein sequence ID" value="TCLT_0000738501-mRNA-1"/>
    <property type="gene ID" value="TCLT_0000738501"/>
</dbReference>
<feature type="DNA-binding region" description="H-T-H motif" evidence="6">
    <location>
        <begin position="595"/>
        <end position="615"/>
    </location>
</feature>
<comment type="subcellular location">
    <subcellularLocation>
        <location evidence="1 6">Nucleus</location>
    </subcellularLocation>
</comment>
<feature type="region of interest" description="Disordered" evidence="7">
    <location>
        <begin position="549"/>
        <end position="574"/>
    </location>
</feature>
<evidence type="ECO:0000259" key="8">
    <source>
        <dbReference type="PROSITE" id="PS50960"/>
    </source>
</evidence>